<dbReference type="OrthoDB" id="2426445at2759"/>
<dbReference type="SUPFAM" id="SSF64356">
    <property type="entry name" value="SNARE-like"/>
    <property type="match status" value="1"/>
</dbReference>
<dbReference type="Gene3D" id="3.30.450.60">
    <property type="match status" value="1"/>
</dbReference>
<dbReference type="InterPro" id="IPR011012">
    <property type="entry name" value="Longin-like_dom_sf"/>
</dbReference>
<dbReference type="GeneID" id="33567400"/>
<dbReference type="InParanoid" id="A0A1Y2GAM6"/>
<organism evidence="1 2">
    <name type="scientific">Lobosporangium transversale</name>
    <dbReference type="NCBI Taxonomy" id="64571"/>
    <lineage>
        <taxon>Eukaryota</taxon>
        <taxon>Fungi</taxon>
        <taxon>Fungi incertae sedis</taxon>
        <taxon>Mucoromycota</taxon>
        <taxon>Mortierellomycotina</taxon>
        <taxon>Mortierellomycetes</taxon>
        <taxon>Mortierellales</taxon>
        <taxon>Mortierellaceae</taxon>
        <taxon>Lobosporangium</taxon>
    </lineage>
</organism>
<comment type="caution">
    <text evidence="1">The sequence shown here is derived from an EMBL/GenBank/DDBJ whole genome shotgun (WGS) entry which is preliminary data.</text>
</comment>
<gene>
    <name evidence="1" type="ORF">BCR41DRAFT_361561</name>
</gene>
<evidence type="ECO:0000313" key="1">
    <source>
        <dbReference type="EMBL" id="ORZ05691.1"/>
    </source>
</evidence>
<reference evidence="1 2" key="1">
    <citation type="submission" date="2016-07" db="EMBL/GenBank/DDBJ databases">
        <title>Pervasive Adenine N6-methylation of Active Genes in Fungi.</title>
        <authorList>
            <consortium name="DOE Joint Genome Institute"/>
            <person name="Mondo S.J."/>
            <person name="Dannebaum R.O."/>
            <person name="Kuo R.C."/>
            <person name="Labutti K."/>
            <person name="Haridas S."/>
            <person name="Kuo A."/>
            <person name="Salamov A."/>
            <person name="Ahrendt S.R."/>
            <person name="Lipzen A."/>
            <person name="Sullivan W."/>
            <person name="Andreopoulos W.B."/>
            <person name="Clum A."/>
            <person name="Lindquist E."/>
            <person name="Daum C."/>
            <person name="Ramamoorthy G.K."/>
            <person name="Gryganskyi A."/>
            <person name="Culley D."/>
            <person name="Magnuson J.K."/>
            <person name="James T.Y."/>
            <person name="O'Malley M.A."/>
            <person name="Stajich J.E."/>
            <person name="Spatafora J.W."/>
            <person name="Visel A."/>
            <person name="Grigoriev I.V."/>
        </authorList>
    </citation>
    <scope>NUCLEOTIDE SEQUENCE [LARGE SCALE GENOMIC DNA]</scope>
    <source>
        <strain evidence="1 2">NRRL 3116</strain>
    </source>
</reference>
<accession>A0A1Y2GAM6</accession>
<dbReference type="Proteomes" id="UP000193648">
    <property type="component" value="Unassembled WGS sequence"/>
</dbReference>
<dbReference type="EMBL" id="MCFF01000049">
    <property type="protein sequence ID" value="ORZ05691.1"/>
    <property type="molecule type" value="Genomic_DNA"/>
</dbReference>
<sequence>MRLQHFCMGSAKTQDLLVSRTFAADTHVQKVWSTFLDLWRNEHRLATLHTASSTTSDLTPENTPTRGIRGNVGKIKGQKTSSGFELQVATSFVKGEQQKQGNYYLNQPLYSRYCCYIYYTTEDLLLVACCPLPHTPSTSSMTITSIPALLPGQGQSTTKVNASINDLTTSTQLIPRTDDTQTHQNRPELAFSTAARLQLSLHGTIEFLSQLVKTLERLLLTDSNNHSNLSRATMQPYIKVEPAISSTGHRKLTAEVVQLNTGIVYEILDECLDQGYPMMPSLTQLDLLVFGMARNY</sequence>
<evidence type="ECO:0000313" key="2">
    <source>
        <dbReference type="Proteomes" id="UP000193648"/>
    </source>
</evidence>
<dbReference type="RefSeq" id="XP_021877178.1">
    <property type="nucleotide sequence ID" value="XM_022025556.1"/>
</dbReference>
<keyword evidence="2" id="KW-1185">Reference proteome</keyword>
<proteinExistence type="predicted"/>
<name>A0A1Y2GAM6_9FUNG</name>
<dbReference type="AlphaFoldDB" id="A0A1Y2GAM6"/>
<protein>
    <submittedName>
        <fullName evidence="1">Uncharacterized protein</fullName>
    </submittedName>
</protein>